<name>A0A6H0DA18_9CAUD</name>
<evidence type="ECO:0000313" key="2">
    <source>
        <dbReference type="Proteomes" id="UP000502959"/>
    </source>
</evidence>
<keyword evidence="2" id="KW-1185">Reference proteome</keyword>
<accession>A0A6H0DA18</accession>
<gene>
    <name evidence="1" type="ORF">SSEM1_gp15</name>
</gene>
<organism evidence="1 2">
    <name type="scientific">Pantoea phage vB_PagM_SSEM1</name>
    <dbReference type="NCBI Taxonomy" id="2721760"/>
    <lineage>
        <taxon>Viruses</taxon>
        <taxon>Duplodnaviria</taxon>
        <taxon>Heunggongvirae</taxon>
        <taxon>Uroviricota</taxon>
        <taxon>Caudoviricetes</taxon>
        <taxon>Chaseviridae</taxon>
        <taxon>Cleopatravirinae</taxon>
        <taxon>Loessnervirus</taxon>
        <taxon>Loessnervirus SSEM1</taxon>
    </lineage>
</organism>
<reference evidence="1 2" key="1">
    <citation type="submission" date="2020-03" db="EMBL/GenBank/DDBJ databases">
        <title>Complete genome sequence of Pantoea agglomerans bacteriophage vB_PagM_SSEM1.</title>
        <authorList>
            <person name="Truncaite L."/>
            <person name="Alijosius L."/>
            <person name="Petrauskaite E."/>
            <person name="Simoliunas E."/>
        </authorList>
    </citation>
    <scope>NUCLEOTIDE SEQUENCE [LARGE SCALE GENOMIC DNA]</scope>
</reference>
<dbReference type="EMBL" id="MT230534">
    <property type="protein sequence ID" value="QIS79343.1"/>
    <property type="molecule type" value="Genomic_DNA"/>
</dbReference>
<sequence>MNKGSLIACKGEIRGFTVDKIYSVRAGLGDGNIARTDGCVGGFITNVSQMCVRDDNGEIRLVSFNENWKMVRETENTNPVRVPVTHLYKPTRTGFVGR</sequence>
<dbReference type="Proteomes" id="UP000502959">
    <property type="component" value="Segment"/>
</dbReference>
<evidence type="ECO:0000313" key="1">
    <source>
        <dbReference type="EMBL" id="QIS79343.1"/>
    </source>
</evidence>
<protein>
    <submittedName>
        <fullName evidence="1">Uncharacterized protein</fullName>
    </submittedName>
</protein>
<proteinExistence type="predicted"/>